<keyword evidence="12" id="KW-1185">Reference proteome</keyword>
<dbReference type="InterPro" id="IPR000999">
    <property type="entry name" value="RNase_III_dom"/>
</dbReference>
<dbReference type="HAMAP" id="MF_00104">
    <property type="entry name" value="RNase_III"/>
    <property type="match status" value="1"/>
</dbReference>
<dbReference type="InterPro" id="IPR011907">
    <property type="entry name" value="RNase_III"/>
</dbReference>
<evidence type="ECO:0000256" key="8">
    <source>
        <dbReference type="HAMAP-Rule" id="MF_00104"/>
    </source>
</evidence>
<evidence type="ECO:0000256" key="2">
    <source>
        <dbReference type="ARBA" id="ARBA00010183"/>
    </source>
</evidence>
<dbReference type="SUPFAM" id="SSF54768">
    <property type="entry name" value="dsRNA-binding domain-like"/>
    <property type="match status" value="1"/>
</dbReference>
<dbReference type="Proteomes" id="UP001243212">
    <property type="component" value="Unassembled WGS sequence"/>
</dbReference>
<sequence length="229" mass="25309">MHKLVTNEEFATWGVQIAEEYLHPALTHRSWAYENDGEHAERLEFLGDSILGVVVADYLFSALPDATEGDMSKIKAAAVSERSLAELARDLELGSYIRLGRGEELSGGRNKDSILADTVEALIGATYLTCGIAQTRDIVLLHLKPKIAQAQALGPAADWRTAFEEKLRERGIAGHLHYEITGEGPDHARSYTAHVYIDDRYWGSGVATTRKQARLEACKSAYHALDDEE</sequence>
<dbReference type="InterPro" id="IPR014720">
    <property type="entry name" value="dsRBD_dom"/>
</dbReference>
<keyword evidence="6 8" id="KW-0378">Hydrolase</keyword>
<gene>
    <name evidence="8" type="primary">rnc</name>
    <name evidence="11" type="ORF">J2S70_000258</name>
</gene>
<feature type="binding site" evidence="8">
    <location>
        <position position="44"/>
    </location>
    <ligand>
        <name>Mg(2+)</name>
        <dbReference type="ChEBI" id="CHEBI:18420"/>
    </ligand>
</feature>
<evidence type="ECO:0000256" key="6">
    <source>
        <dbReference type="ARBA" id="ARBA00022801"/>
    </source>
</evidence>
<dbReference type="EC" id="3.1.26.3" evidence="8"/>
<dbReference type="Gene3D" id="1.10.1520.10">
    <property type="entry name" value="Ribonuclease III domain"/>
    <property type="match status" value="1"/>
</dbReference>
<keyword evidence="8" id="KW-0698">rRNA processing</keyword>
<dbReference type="InterPro" id="IPR036389">
    <property type="entry name" value="RNase_III_sf"/>
</dbReference>
<dbReference type="PANTHER" id="PTHR11207:SF0">
    <property type="entry name" value="RIBONUCLEASE 3"/>
    <property type="match status" value="1"/>
</dbReference>
<keyword evidence="8" id="KW-0963">Cytoplasm</keyword>
<keyword evidence="8" id="KW-0479">Metal-binding</keyword>
<dbReference type="Pfam" id="PF14622">
    <property type="entry name" value="Ribonucleas_3_3"/>
    <property type="match status" value="1"/>
</dbReference>
<feature type="binding site" evidence="8">
    <location>
        <position position="120"/>
    </location>
    <ligand>
        <name>Mg(2+)</name>
        <dbReference type="ChEBI" id="CHEBI:18420"/>
    </ligand>
</feature>
<dbReference type="CDD" id="cd00593">
    <property type="entry name" value="RIBOc"/>
    <property type="match status" value="1"/>
</dbReference>
<dbReference type="Gene3D" id="3.30.160.20">
    <property type="match status" value="1"/>
</dbReference>
<dbReference type="SMART" id="SM00358">
    <property type="entry name" value="DSRM"/>
    <property type="match status" value="1"/>
</dbReference>
<evidence type="ECO:0000256" key="3">
    <source>
        <dbReference type="ARBA" id="ARBA00022664"/>
    </source>
</evidence>
<organism evidence="11 12">
    <name type="scientific">Trueperella bonasi</name>
    <dbReference type="NCBI Taxonomy" id="312286"/>
    <lineage>
        <taxon>Bacteria</taxon>
        <taxon>Bacillati</taxon>
        <taxon>Actinomycetota</taxon>
        <taxon>Actinomycetes</taxon>
        <taxon>Actinomycetales</taxon>
        <taxon>Actinomycetaceae</taxon>
        <taxon>Trueperella</taxon>
    </lineage>
</organism>
<comment type="similarity">
    <text evidence="2">Belongs to the ribonuclease III family.</text>
</comment>
<feature type="active site" evidence="8">
    <location>
        <position position="48"/>
    </location>
</feature>
<comment type="subcellular location">
    <subcellularLocation>
        <location evidence="8">Cytoplasm</location>
    </subcellularLocation>
</comment>
<comment type="subunit">
    <text evidence="8">Homodimer.</text>
</comment>
<dbReference type="Pfam" id="PF00035">
    <property type="entry name" value="dsrm"/>
    <property type="match status" value="1"/>
</dbReference>
<evidence type="ECO:0000256" key="1">
    <source>
        <dbReference type="ARBA" id="ARBA00000109"/>
    </source>
</evidence>
<dbReference type="SMART" id="SM00535">
    <property type="entry name" value="RIBOc"/>
    <property type="match status" value="1"/>
</dbReference>
<feature type="active site" evidence="8">
    <location>
        <position position="120"/>
    </location>
</feature>
<keyword evidence="8" id="KW-0460">Magnesium</keyword>
<evidence type="ECO:0000256" key="4">
    <source>
        <dbReference type="ARBA" id="ARBA00022722"/>
    </source>
</evidence>
<comment type="catalytic activity">
    <reaction evidence="1 8">
        <text>Endonucleolytic cleavage to 5'-phosphomonoester.</text>
        <dbReference type="EC" id="3.1.26.3"/>
    </reaction>
</comment>
<evidence type="ECO:0000259" key="10">
    <source>
        <dbReference type="PROSITE" id="PS50142"/>
    </source>
</evidence>
<feature type="domain" description="RNase III" evidence="10">
    <location>
        <begin position="20"/>
        <end position="131"/>
    </location>
</feature>
<dbReference type="EMBL" id="JAUSQX010000001">
    <property type="protein sequence ID" value="MDP9805676.1"/>
    <property type="molecule type" value="Genomic_DNA"/>
</dbReference>
<keyword evidence="7 8" id="KW-0694">RNA-binding</keyword>
<comment type="caution">
    <text evidence="11">The sequence shown here is derived from an EMBL/GenBank/DDBJ whole genome shotgun (WGS) entry which is preliminary data.</text>
</comment>
<dbReference type="PANTHER" id="PTHR11207">
    <property type="entry name" value="RIBONUCLEASE III"/>
    <property type="match status" value="1"/>
</dbReference>
<dbReference type="GO" id="GO:0004525">
    <property type="term" value="F:ribonuclease III activity"/>
    <property type="evidence" value="ECO:0007669"/>
    <property type="project" value="UniProtKB-EC"/>
</dbReference>
<keyword evidence="4 8" id="KW-0540">Nuclease</keyword>
<proteinExistence type="inferred from homology"/>
<dbReference type="SUPFAM" id="SSF69065">
    <property type="entry name" value="RNase III domain-like"/>
    <property type="match status" value="1"/>
</dbReference>
<evidence type="ECO:0000259" key="9">
    <source>
        <dbReference type="PROSITE" id="PS50137"/>
    </source>
</evidence>
<reference evidence="11 12" key="1">
    <citation type="submission" date="2023-07" db="EMBL/GenBank/DDBJ databases">
        <title>Sequencing the genomes of 1000 actinobacteria strains.</title>
        <authorList>
            <person name="Klenk H.-P."/>
        </authorList>
    </citation>
    <scope>NUCLEOTIDE SEQUENCE [LARGE SCALE GENOMIC DNA]</scope>
    <source>
        <strain evidence="11 12">DSM 17163</strain>
    </source>
</reference>
<protein>
    <recommendedName>
        <fullName evidence="8">Ribonuclease 3</fullName>
        <ecNumber evidence="8">3.1.26.3</ecNumber>
    </recommendedName>
    <alternativeName>
        <fullName evidence="8">Ribonuclease III</fullName>
        <shortName evidence="8">RNase III</shortName>
    </alternativeName>
</protein>
<dbReference type="RefSeq" id="WP_307681941.1">
    <property type="nucleotide sequence ID" value="NZ_JAUSQX010000001.1"/>
</dbReference>
<feature type="domain" description="DRBM" evidence="9">
    <location>
        <begin position="158"/>
        <end position="227"/>
    </location>
</feature>
<evidence type="ECO:0000256" key="5">
    <source>
        <dbReference type="ARBA" id="ARBA00022759"/>
    </source>
</evidence>
<dbReference type="PROSITE" id="PS50137">
    <property type="entry name" value="DS_RBD"/>
    <property type="match status" value="1"/>
</dbReference>
<feature type="binding site" evidence="8">
    <location>
        <position position="117"/>
    </location>
    <ligand>
        <name>Mg(2+)</name>
        <dbReference type="ChEBI" id="CHEBI:18420"/>
    </ligand>
</feature>
<name>A0ABT9NE64_9ACTO</name>
<keyword evidence="8" id="KW-0699">rRNA-binding</keyword>
<comment type="cofactor">
    <cofactor evidence="8">
        <name>Mg(2+)</name>
        <dbReference type="ChEBI" id="CHEBI:18420"/>
    </cofactor>
</comment>
<evidence type="ECO:0000313" key="12">
    <source>
        <dbReference type="Proteomes" id="UP001243212"/>
    </source>
</evidence>
<evidence type="ECO:0000313" key="11">
    <source>
        <dbReference type="EMBL" id="MDP9805676.1"/>
    </source>
</evidence>
<keyword evidence="5 8" id="KW-0255">Endonuclease</keyword>
<dbReference type="PROSITE" id="PS00517">
    <property type="entry name" value="RNASE_3_1"/>
    <property type="match status" value="1"/>
</dbReference>
<keyword evidence="3 8" id="KW-0507">mRNA processing</keyword>
<accession>A0ABT9NE64</accession>
<dbReference type="PROSITE" id="PS50142">
    <property type="entry name" value="RNASE_3_2"/>
    <property type="match status" value="1"/>
</dbReference>
<keyword evidence="8" id="KW-0819">tRNA processing</keyword>
<comment type="function">
    <text evidence="8">Digests double-stranded RNA. Involved in the processing of primary rRNA transcript to yield the immediate precursors to the large and small rRNAs (23S and 16S). Processes some mRNAs, and tRNAs when they are encoded in the rRNA operon. Processes pre-crRNA and tracrRNA of type II CRISPR loci if present in the organism.</text>
</comment>
<dbReference type="CDD" id="cd10845">
    <property type="entry name" value="DSRM_RNAse_III_family"/>
    <property type="match status" value="1"/>
</dbReference>
<evidence type="ECO:0000256" key="7">
    <source>
        <dbReference type="ARBA" id="ARBA00022884"/>
    </source>
</evidence>
<dbReference type="NCBIfam" id="TIGR02191">
    <property type="entry name" value="RNaseIII"/>
    <property type="match status" value="1"/>
</dbReference>